<sequence length="85" mass="9508">MVWAAITIVLAVVKRHRSVAGHCIPSSVDCISRAELMLSGDIKVLCNQVDMNMLLQASWDRHLPFFLIASTMRPPYGISLHSQPY</sequence>
<comment type="caution">
    <text evidence="2">The sequence shown here is derived from an EMBL/GenBank/DDBJ whole genome shotgun (WGS) entry which is preliminary data.</text>
</comment>
<evidence type="ECO:0008006" key="4">
    <source>
        <dbReference type="Google" id="ProtNLM"/>
    </source>
</evidence>
<evidence type="ECO:0000256" key="1">
    <source>
        <dbReference type="SAM" id="SignalP"/>
    </source>
</evidence>
<protein>
    <recommendedName>
        <fullName evidence="4">Secreted protein</fullName>
    </recommendedName>
</protein>
<feature type="signal peptide" evidence="1">
    <location>
        <begin position="1"/>
        <end position="21"/>
    </location>
</feature>
<accession>A0A9W4XLQ7</accession>
<gene>
    <name evidence="2" type="ORF">PDIGIT_LOCUS2718</name>
</gene>
<evidence type="ECO:0000313" key="2">
    <source>
        <dbReference type="EMBL" id="CAI6297794.1"/>
    </source>
</evidence>
<keyword evidence="3" id="KW-1185">Reference proteome</keyword>
<dbReference type="EMBL" id="CAOQHR010000002">
    <property type="protein sequence ID" value="CAI6297794.1"/>
    <property type="molecule type" value="Genomic_DNA"/>
</dbReference>
<reference evidence="2" key="1">
    <citation type="submission" date="2023-01" db="EMBL/GenBank/DDBJ databases">
        <authorList>
            <person name="Van Ghelder C."/>
            <person name="Rancurel C."/>
        </authorList>
    </citation>
    <scope>NUCLEOTIDE SEQUENCE</scope>
    <source>
        <strain evidence="2">CNCM I-4278</strain>
    </source>
</reference>
<feature type="chain" id="PRO_5040723678" description="Secreted protein" evidence="1">
    <location>
        <begin position="22"/>
        <end position="85"/>
    </location>
</feature>
<dbReference type="OrthoDB" id="2123952at2759"/>
<dbReference type="AlphaFoldDB" id="A0A9W4XLQ7"/>
<organism evidence="2 3">
    <name type="scientific">Periconia digitata</name>
    <dbReference type="NCBI Taxonomy" id="1303443"/>
    <lineage>
        <taxon>Eukaryota</taxon>
        <taxon>Fungi</taxon>
        <taxon>Dikarya</taxon>
        <taxon>Ascomycota</taxon>
        <taxon>Pezizomycotina</taxon>
        <taxon>Dothideomycetes</taxon>
        <taxon>Pleosporomycetidae</taxon>
        <taxon>Pleosporales</taxon>
        <taxon>Massarineae</taxon>
        <taxon>Periconiaceae</taxon>
        <taxon>Periconia</taxon>
    </lineage>
</organism>
<proteinExistence type="predicted"/>
<dbReference type="Proteomes" id="UP001152607">
    <property type="component" value="Unassembled WGS sequence"/>
</dbReference>
<name>A0A9W4XLQ7_9PLEO</name>
<evidence type="ECO:0000313" key="3">
    <source>
        <dbReference type="Proteomes" id="UP001152607"/>
    </source>
</evidence>
<keyword evidence="1" id="KW-0732">Signal</keyword>